<accession>A0A226HKW4</accession>
<keyword evidence="2" id="KW-1185">Reference proteome</keyword>
<evidence type="ECO:0000313" key="2">
    <source>
        <dbReference type="Proteomes" id="UP000198336"/>
    </source>
</evidence>
<dbReference type="EMBL" id="MUHA01000038">
    <property type="protein sequence ID" value="OXA94130.1"/>
    <property type="molecule type" value="Genomic_DNA"/>
</dbReference>
<organism evidence="1 2">
    <name type="scientific">Flavobacterium oncorhynchi</name>
    <dbReference type="NCBI Taxonomy" id="728056"/>
    <lineage>
        <taxon>Bacteria</taxon>
        <taxon>Pseudomonadati</taxon>
        <taxon>Bacteroidota</taxon>
        <taxon>Flavobacteriia</taxon>
        <taxon>Flavobacteriales</taxon>
        <taxon>Flavobacteriaceae</taxon>
        <taxon>Flavobacterium</taxon>
    </lineage>
</organism>
<gene>
    <name evidence="1" type="ORF">B0A75_19955</name>
</gene>
<proteinExistence type="predicted"/>
<protein>
    <submittedName>
        <fullName evidence="1">Conjugal transfer protein TraD</fullName>
    </submittedName>
</protein>
<dbReference type="Proteomes" id="UP000198336">
    <property type="component" value="Unassembled WGS sequence"/>
</dbReference>
<sequence>MEALIVICLVIVIVLLLQDKIVDGKRTEKKAVQEKSVVNLSDIMGLSKPAARLSMPSNAIVSQIEKPEKEIDNFDIEIGKEDFDIQIPQEELDDFFGEVPNLEEEEDEWYRYRLLSGEDGFATGVTFQELGTVGMLLQQEKLESSQEQEAAEIVHKIQGTELFSLLENSMENASRKIAVLLNRSIFREIDSGSSSLRKNNLEEFDIGEFI</sequence>
<name>A0A226HKW4_9FLAO</name>
<comment type="caution">
    <text evidence="1">The sequence shown here is derived from an EMBL/GenBank/DDBJ whole genome shotgun (WGS) entry which is preliminary data.</text>
</comment>
<dbReference type="AlphaFoldDB" id="A0A226HKW4"/>
<evidence type="ECO:0000313" key="1">
    <source>
        <dbReference type="EMBL" id="OXA94130.1"/>
    </source>
</evidence>
<dbReference type="RefSeq" id="WP_089056036.1">
    <property type="nucleotide sequence ID" value="NZ_MUHA01000038.1"/>
</dbReference>
<reference evidence="1 2" key="1">
    <citation type="submission" date="2016-11" db="EMBL/GenBank/DDBJ databases">
        <title>Whole genomes of Flavobacteriaceae.</title>
        <authorList>
            <person name="Stine C."/>
            <person name="Li C."/>
            <person name="Tadesse D."/>
        </authorList>
    </citation>
    <scope>NUCLEOTIDE SEQUENCE [LARGE SCALE GENOMIC DNA]</scope>
    <source>
        <strain evidence="1 2">CCUG 59446</strain>
    </source>
</reference>